<dbReference type="RefSeq" id="WP_310225838.1">
    <property type="nucleotide sequence ID" value="NZ_JAVDSB010000002.1"/>
</dbReference>
<feature type="chain" id="PRO_5046904080" description="Copper amine oxidase-like N-terminal domain-containing protein" evidence="1">
    <location>
        <begin position="21"/>
        <end position="176"/>
    </location>
</feature>
<reference evidence="3 4" key="1">
    <citation type="submission" date="2023-07" db="EMBL/GenBank/DDBJ databases">
        <title>Sorghum-associated microbial communities from plants grown in Nebraska, USA.</title>
        <authorList>
            <person name="Schachtman D."/>
        </authorList>
    </citation>
    <scope>NUCLEOTIDE SEQUENCE [LARGE SCALE GENOMIC DNA]</scope>
    <source>
        <strain evidence="3 4">CC258</strain>
    </source>
</reference>
<dbReference type="EMBL" id="JAVDSB010000002">
    <property type="protein sequence ID" value="MDR6550760.1"/>
    <property type="molecule type" value="Genomic_DNA"/>
</dbReference>
<dbReference type="Proteomes" id="UP001267290">
    <property type="component" value="Unassembled WGS sequence"/>
</dbReference>
<accession>A0ABU1NTJ4</accession>
<comment type="caution">
    <text evidence="3">The sequence shown here is derived from an EMBL/GenBank/DDBJ whole genome shotgun (WGS) entry which is preliminary data.</text>
</comment>
<feature type="domain" description="Copper amine oxidase-like N-terminal" evidence="2">
    <location>
        <begin position="38"/>
        <end position="90"/>
    </location>
</feature>
<gene>
    <name evidence="3" type="ORF">J2736_001947</name>
</gene>
<sequence>MKKLLFMVTILIFLSKSSEAFGDNGVSDPVFQTVHYVINSKHVETEGEYATLNYNGHLYVPIRFIANQIEGSIEYDAETSTVILYTHNSSDSSQVIGPKVTPDQAKIVAYETYHLVHVDEQINIRILSNQERNQIPPDASDLTPVYYFITGNDGNNQKVTICVSSNSIKHHFMYSE</sequence>
<organism evidence="3 4">
    <name type="scientific">Paenibacillus qinlingensis</name>
    <dbReference type="NCBI Taxonomy" id="1837343"/>
    <lineage>
        <taxon>Bacteria</taxon>
        <taxon>Bacillati</taxon>
        <taxon>Bacillota</taxon>
        <taxon>Bacilli</taxon>
        <taxon>Bacillales</taxon>
        <taxon>Paenibacillaceae</taxon>
        <taxon>Paenibacillus</taxon>
    </lineage>
</organism>
<evidence type="ECO:0000259" key="2">
    <source>
        <dbReference type="Pfam" id="PF07833"/>
    </source>
</evidence>
<evidence type="ECO:0000313" key="3">
    <source>
        <dbReference type="EMBL" id="MDR6550760.1"/>
    </source>
</evidence>
<dbReference type="InterPro" id="IPR012854">
    <property type="entry name" value="Cu_amine_oxidase-like_N"/>
</dbReference>
<proteinExistence type="predicted"/>
<evidence type="ECO:0000313" key="4">
    <source>
        <dbReference type="Proteomes" id="UP001267290"/>
    </source>
</evidence>
<keyword evidence="1" id="KW-0732">Signal</keyword>
<keyword evidence="4" id="KW-1185">Reference proteome</keyword>
<protein>
    <recommendedName>
        <fullName evidence="2">Copper amine oxidase-like N-terminal domain-containing protein</fullName>
    </recommendedName>
</protein>
<evidence type="ECO:0000256" key="1">
    <source>
        <dbReference type="SAM" id="SignalP"/>
    </source>
</evidence>
<dbReference type="Pfam" id="PF07833">
    <property type="entry name" value="Cu_amine_oxidN1"/>
    <property type="match status" value="1"/>
</dbReference>
<name>A0ABU1NTJ4_9BACL</name>
<feature type="signal peptide" evidence="1">
    <location>
        <begin position="1"/>
        <end position="20"/>
    </location>
</feature>